<dbReference type="EMBL" id="CP022112">
    <property type="protein sequence ID" value="ASG24010.1"/>
    <property type="molecule type" value="Genomic_DNA"/>
</dbReference>
<dbReference type="InterPro" id="IPR005546">
    <property type="entry name" value="Autotransporte_beta"/>
</dbReference>
<feature type="domain" description="Autotransporter" evidence="1">
    <location>
        <begin position="6325"/>
        <end position="6606"/>
    </location>
</feature>
<dbReference type="SMART" id="SM00710">
    <property type="entry name" value="PbH1"/>
    <property type="match status" value="21"/>
</dbReference>
<evidence type="ECO:0000313" key="3">
    <source>
        <dbReference type="Proteomes" id="UP000197153"/>
    </source>
</evidence>
<sequence>MVAVGMAAPRPVHAQSAYTTYSGNFLSSGVTLTGNTVIGAGTIGALFKNARVNPLLITAGGTIKTGLGGIALISGSSITSIVNSGVIGGTNFAVSISSDSTLGALRNSGTILGDVINNGSTDLTLGGGTAAGTYTGMSGQGTITNTLSNLIFTGGFLLNDAVNISGHTLINSGAAVTLTSIVTVTGDYTQASGTLALGPSGELVITGNASLAGGQVTATLSTLSAGATYLVGDALATLVAAGSGTYTGLTGSITSSLARLAATLGTAGGNLVAQALNDYIGAGTPSLTLTGTVDTNGTTPVAAYVAPGVSIGTLVNTGHLTGDTIGLSIGTGATIGTLINAGLIDLHVSLNGMPQTGIAVARNAVVGTLSNSGTIQQIRYGITAFNATVGLLSNSGTITGTTNGIGIYTTVSTIQTLVNSGTIDMRAGSAGVLSSATLGTLVNSGAILLGANSTYNYGIIQRTATLGTLVNSGLISAPDALMVQTIGSGSSGAFLTIVNSGTIAGNISTSTLAASVPNVTVLGGSAGTVGTLTGFSGTLNPGGTGVVGVFTNANSDLYFAGGNLLLNDRINATGHTVLNTGAALTLVNPINVTGAYAQTGGSLVLTNSGALTVSGSASLTNATVSIAPNAAGNYVVGSPVTVVVGGGGSDFTGVSVSLGALTGASLTGSVAGNGLLVVASNDYIGSTLATLTNSGSLSGATVVYIAATGSLGQLVNTGTLTGDIRNLSANTLSISGGTGGVVGTLTGGTLSNSFSDLVLSGGSLLLDDAVNVSGHTLANSGASVTLASVVGVTGNYAQTAGTLVLQPGAGLAVSGGATMTGGSVIATLSTPSAGATYLVGDALSTLVSAASGAYTGLSGTVASGLSPLTAALGTDSANLLAVATSDYVGANAASLTLTGTVDTGSIAAYVASGVSLGTLVNAGHLTAGTVGVGIDVASATIGTLINNGLIDGRVSASTTQFGIRVGTGATVGTVSNTGTIQAHVGILSQTRFGSVLSNSGRIAVGASGFGIVNNATVATVSNSGTIAATAGGVGIYNVGTIGAVLNSGLITVSGGTGNQYGILQSQFSMGTVINSGTILAPEAVALVFGGSIGTLVNAGLIAGNIVNGTLNDSYSYGGLTIAGGSGGSIGTFTGYVANSQGTISNTFSNVVFTSGALLLNDAIDAAGHTVINTGAGITLANTVRITGDYAQTGGSLSLSNGAQLLVSGAASLTGAQVSVSSLPTQANYVVGAPTTVVVGGAGSDYTGASVTVAPQTGITLTGGNDGTNLLLMAQSDYVGDTLATLTNSGAVSAPTALYIAATGSLGQLVNTGTLSGTILNLSAHDLSIIGGTAGTVGVLTGGAIINTLGNVMLSGGLRLAENVNVSGHTLVNTGGIVDATGNLAITGDYTQVGGALIVANNTALAVSGSASITGATVSGTVAVNNGATYLLGDTLGTLVSAASGSYTSLTGSLAASTDRVTASLGSDGANLLAVAGNYYIRSNLASIGNTGVASGVTALYLTNTLGTFTNSGTLAGSSYGIIGQASGSIGLLDNSGLIQGGAFAVAMGSIGTLVNGGTIAAGTVAILGSNQYTLATIDNQTLGLISGQTALSLAGTVVAIGSINNSGTILGQSYGIWNSGTINRLSNSGTIAATVTNGLAMMNFGSIGTFDNSGRVTAVRSDMVNNGTIDTLTNSGLIGGGTNVALRNYSIISTLSNSGTLTSTNGVGFYNNGTVGLLDNNGGTISSGGSFALVSPGTIVRLANSGTITAPGFGIGLFNGGKIGTLANAGLITGGTALEIFVGSQVDLLVNSGTIAGNIDNNFDPNNAGPGTLAAALTIAGGTGGTIGTLTGANLTNQGHITTRYADVVFSGGDLLLNDNITTNGFTVRNTGAGITVANTVNITGGYIQTGGSLGVAVGAGLLAVSGSASLTNGQVQLVGAATNNYFQADTLGTLVTGGAGSDYAGVTLSGDGAGLSLAGVTIGTDLIAVVRNDYIGGTYASLGNTGTLSVQNGAAVYVAQTGTLGTLANTGGVISSVGSTAIANRGTIGTLSNSGTITGAGVGLHNTGLIHTLTNDGTLGGLFADGVIDTVVNSGTIGGAFDVKGTLGLLSNSGSIGTRIYVEQTGGVGTLINSIGGAISGAASGIGNAGSLGTLVNRGLISGAQYGVFSSNATGTVVNSGTIQATGASGTALYGSFGTILNSGLISGANALSLTSQPDLLNNSGTILGDIQATSGTLTLTGGTGTVAGTFSGATVTNRGTITVTSGNVVLAGGNVLLNDNVVVSGHTLINNGANLQLAGAVSVTGGYSQTVGTLGVTVNNGLTASGVANITGGTVLASLAATGNYLAGTLGTLVAGANGSSYGATVVSALTGLAGSGALSGGTLLFVGGNDYIGGAYATLSNSGSLSAATAVYIAATGSLGNLSNTGTLVGNVRNLSAVDLSIVGGTTGTVGTFTGGTLINTLSNVVLASGNVRLADAVDVTGHTLVNSAAAVTLGGTVAVTGDYSQTGGGLRLGIGSDLLSVTGAARFAGGVATVTGFSSTANYMAGSIFGTLVQGGAGSDYTGISITNTVAGFGLGGTVANNALQAVALNDYVGGTLSALTVTNAVSTASTALYVAATGSVSGTLTNSTSLVGQNAGVRNFGTIGALLNDGTIAGGAYGLRNSGGAITFLGNHGTLAGQTAGLAVDGGSVMFALNDGSIATVAVSGGGSMFALGNIGRISGGVQVQDGGTLGSILNFNGGLISGATALSIGAQGQFFALANGGTIAGNIINNATATPNLTIMGGTLGNTTIGTGTFTGAALTNQGIITNTLGDVLFASGDVLLNDSVNVGGNTVRNIGADLTLTGTVSVTGNYAQTGGTLVLVTGAGQLAASGSASLTNGQVQLIGAAAGNYLQGGTVGTLVAGGAGSDYAGVVVTDDATGLTLSGAIAGTALVGVARNDYIGSTYTSLGNTGTLSVQNGAAVYVAQTGTLGTLANTGGVISSVGSTAVANLGTIGTLSNSGTITGGGVGLHNTGLIDTLTNAGTLGGLFADGVIDTAVNSGTIGGTFDVRGTLGLLANSGSIATQIHIEQTGGVATVINTTGGVISGAASGIENAGSLGTLVNSGTILGTTNAGIGGAGAIGLLSITSLGLIGGGVVGVEAGALGTLINQGTIAGGSIGISAGTIGLLANAGTIAGDVATSGDLTVTGGSGTVMGIFTGATLGSQGALSIAGGNLVLAGGNVLLNDSVRAATVANTGAYLALAAGISVTGAYGQTAGTLGVTVDHGLTVSGVAGITGGTVLATLDAGGNYLAGTLGTLVAGAAGSDYSGAVVASALTGLTGGGVASGDSLLFVGGNDYIGGAYATLSSSGSLSAATAIYIAAGGSLGQLANTGTLAGNIRNLSSVDLSITGGTGGTVGTFTGGTIVNSLSNVVFASGDVRLADAIDAAGHTVVNSGADLTLGGTVAVTGDYDQTGGSLRLGIGSDMLSVTGAARFMGGGATVTSASGTANYMAGSILGPLVQGGVGSDYTGLSITNLVTGFGLGGTVVSNALQAVALNDYIGGTLATLSITGAVNNASTALYVATTGSLGTLTNSTTLVGQNAGLRNVGTVGALVNDGSIGGGSYGLRNSGGLITFLDNVGTLTGQTAGLAIDGGVVASALNVGGIATVSIGGTGTLLSLDNQGQLSGGILVTGGGRLDTLGNSGTIAGDIRVAAGTLTIVGGSGAAQGTFTGGTLGSQGTIAVSGDVVLAGGNIWLNDGIQATGHTVANAGANLQLAGAVSVTGAYSQTAGTLGATVNNGLTASGAASITGGTVLATLDATGNYLAGTLGTLVAGGNGSNYSGATVSSVLTGLTGTGAVSGDTLLLVAENDYIGGAYATLTNSGSLSAATAVYIAAGGSLGQLANAGTLAGNIRNLSAVDLFITGGGGGTVGTFTGGTIVNSLSNVVFASGDLLLADAIDATGHTVVNQSATLRLASQVSITGAYAQTGGTLSIDPGTGRLVASQAIVVSGGVVQATLNAGGTYLYGNGYTLMQAGGGIDLSGANLITALAGFAGNATIVTVTGASALLLQFANDYIGGTIGSASNSGTISGVRTAGYVAATGSVGTLSNSGLLSGGVIGAANNGVVGTLVNDGAITGASSAAANVGTLGTLANSGTITGGRDGVHNIGTATLVSNTGLISAMSRAGLYNGGGIATVSNSGTITGTVGLYNSGTLAVLMNAAGGTLAGVTALYNDGTLGTIANSGMIRGAIVNDAAQDLVFTGAGGGGQGTLTGLSGRGTITNTRGNVVFAAGALLLDDDLAATGHAVVNSGATLALANAVTVSGDYSQVGGNLVLTRNDTQAAELVVSGTATVGGTVLANLSSTANYLVGTSTLLQAAGGATVTAQLQVSGITGLSAAQGAVSNGLTLTVGNDYVGGSLGSVTNSGTLSAATAIYVAGSGTLATLVNSGLLTGTAHALVNLGSLGTIANSGTLAGDILNDGTGTLVITGGAGTLVGTLTGQLSGPGAGIGTLTSTGGDVVFAGGTLLLNDMIAAAGHTVSNTGASLHLASTLTITGDYRQTAGSLALDAGQLVVTGVAALSGGTVAASVSAASNQLVGAVLGTMVVGGAGSSYTGLTALVNVASVGVTLSTVTIGGTVDLLAVIANNYVGDTLGSLGNSGVIDAPTAVHVAAGGTVGSLSNTGTLIGTIAVLNQGQVGSFSNDGTVMGSVAGISNAGSIGTLGNQGTVMGSVTGLGNQAGASIGTLSNSGTVAGQMALYNAGTIDVFVNTGSLIDAGAPTAAGLYNTGNIATVLNSGTILGATYGVYNAGTIGTLANSGLITAPTALYLDTSASLGVLANSGTVTGNILNLSANSLSITGGSGTVVGTLTGYAAGSQGSIINTFGNVVLASGNLLLNDAVDVAGHTLVNSGASVILDSLVSVTGAYSQTAGTLTLDIASGGALAVSDATSLSGGTVLADFASTGNYLAGNVTTLVAGGIGSSYTGVAVQGSLTGLLVSQGVVGTNLLAVIGNDYVGGTLGNLSNTGTLTAATAVYIAASGSLGNLSNSGALIGDLLNTSSHDLVIVGGTGTAVGSFSGGTIRNSLSNLTFASGAVSLGDAIDVTGHTVSNSGANLTLASDISVTGAYSQSAGALDVAGHSLNVSDAANVSGGTVSAGLNGTGNYLVGDSATLIQGGAGSNYAGAVVTSGVSGLSATGTTSGTSLQAVAANDYIGGTLVSLAVTGSLTNTAGGATALYIASTGTLGTLANSGTISGNIANAGTASLSITGGTGTVTGTLTGTGGIGTITSTLANVELASGNLVLNDQVNVGAGTLVNSGATVLLTNAISVTGNYSQSAGTLAMGIGSGTAGELLVSGNAAFTGGTVAVTALSGSNLIAGQSYTIAEVGGSLTTSGLSAAATGFSATLGTGANGAATDLLLTLLSDYVSGTLGTLSNTGTINAATAVLITSAGSLGTLANSGVLIGNVINASANDLVIVGGANGTVGGFAGGTIRNSLSNLTFASGAVSLGDAIDVTGHTVSNSGAGLTLAGDVAVTGNYSQTAGTLAVAGHSLSVSGAAQVTGGVVDAGMTGTANYLVGDSVTLIRGGNGSTYTGATVVSGLTGLDATGTTSGSNLLAVAGNDYIGASLATLNVTGTLANTAGGATALYIASTGTLGALANSGTISGNVTNVSARDLTITGGSGTVVGSFTGGTIRNTGANVVFASGNVSLGDAIDVGGTHTVSNIGAAIALTTDVGVNGTYAQSAGSLNVGGHVLTVSDAAVVSGGVVNAGVNATGNYIVGDSVTLIQGGTGSSYSGATVISGITGLDATGTTSGTNLLAIAGNDYVGGTLNTLNVTGTLANTAGGATALYIAHTGTLGSLANSGTITGNVVNTGVRDLTIIGATGGGGNGAVGRFTGGTITSTGANVVFASGAVSLADALNVATHTVSNAGAGIALASDVAVTGNFAQSSGTLTTGGHVLTVSNAATVTGGVVNAGVSATANVLAGDSVTLIQGGTGSSYSGATVTSGLTGLSASAAVSGSSLMAVAGNDYVGGSLANLSVTGTLSSPTALYIAATGALGTLANSGTISGNITNLSANDLVVAGGTDSAPGTLTGGTITNTRSDLRFVRGVMMLNDRVDVGSHSVVNSGATLLVNSAVNITGSYSQTAGNLVVGVSSTTSYGSLVISGSASLTGGSVTLTAINGGQLSAGSYTIASAGSTLTTSNLTLTAAGYTVTSSTITANGATDLILTLSSGSGGTTGPTGPTGPTISTQYTAVGLAAGGPGVGTGRALDVIANSSRATAQAFQAAVLTRLSKLSGEAQQLAVIQLSPSQLTPQINTFSVTPSTNAISLHQQHAAAYMDGPMGDVNGKGAAAGSDGQQGAVWGEILGGGVLRGNNADAAGYSGTTAGLVLGVDWYANDTVMAGLAFSWLNGSVNGEGTAAGSQTKAASYQLTTYSVWRPDWADQRLSVEGQASFGYNHYDQRRWIGFLGARADANYGGEQYLGKVTVGYDLPVSASFTLTPQASLRAVRLTNHAYDEHDAGVANMAVGALKVDNLTQELGAKLSGNIGTAWGRLLPDLRLAWVHDYLNGPIATTSVLAGTSFVSSTGRTAADGLGIGVGATLDQGDGFKLRLEYSGELRRDYQSHAGVLHATFDF</sequence>
<dbReference type="InterPro" id="IPR006626">
    <property type="entry name" value="PbH1"/>
</dbReference>
<evidence type="ECO:0000259" key="1">
    <source>
        <dbReference type="PROSITE" id="PS51208"/>
    </source>
</evidence>
<reference evidence="2 3" key="1">
    <citation type="submission" date="2017-06" db="EMBL/GenBank/DDBJ databases">
        <title>Complete genome sequence of Nitrospirillum amazonense strain CBAmC, an endophytic nitrogen-fixing and plant growth-promoting bacterium, isolated from sugarcane.</title>
        <authorList>
            <person name="Schwab S."/>
            <person name="dos Santos Teixeira K.R."/>
            <person name="Simoes Araujo J.L."/>
            <person name="Soares Vidal M."/>
            <person name="Borges de Freitas H.R."/>
            <person name="Rivello Crivelaro A.L."/>
            <person name="Bueno de Camargo Nunes A."/>
            <person name="dos Santos C.M."/>
            <person name="Palmeira da Silva Rosa D."/>
            <person name="da Silva Padilha D."/>
            <person name="da Silva E."/>
            <person name="Araujo Terra L."/>
            <person name="Soares Mendes V."/>
            <person name="Farinelli L."/>
            <person name="Magalhaes Cruz L."/>
            <person name="Baldani J.I."/>
        </authorList>
    </citation>
    <scope>NUCLEOTIDE SEQUENCE [LARGE SCALE GENOMIC DNA]</scope>
    <source>
        <strain evidence="2 3">CBAmC</strain>
    </source>
</reference>
<accession>A0A248JZM9</accession>
<dbReference type="SMART" id="SM00869">
    <property type="entry name" value="Autotransporter"/>
    <property type="match status" value="1"/>
</dbReference>
<gene>
    <name evidence="2" type="ORF">Y958_24005</name>
</gene>
<dbReference type="SUPFAM" id="SSF103515">
    <property type="entry name" value="Autotransporter"/>
    <property type="match status" value="1"/>
</dbReference>
<protein>
    <recommendedName>
        <fullName evidence="1">Autotransporter domain-containing protein</fullName>
    </recommendedName>
</protein>
<dbReference type="KEGG" id="nao:Y958_24005"/>
<dbReference type="InterPro" id="IPR019793">
    <property type="entry name" value="Peroxidases_heam-ligand_BS"/>
</dbReference>
<dbReference type="Proteomes" id="UP000197153">
    <property type="component" value="Chromosome 3"/>
</dbReference>
<name>A0A248JZM9_9PROT</name>
<dbReference type="PROSITE" id="PS51208">
    <property type="entry name" value="AUTOTRANSPORTER"/>
    <property type="match status" value="1"/>
</dbReference>
<evidence type="ECO:0000313" key="2">
    <source>
        <dbReference type="EMBL" id="ASG24010.1"/>
    </source>
</evidence>
<keyword evidence="3" id="KW-1185">Reference proteome</keyword>
<dbReference type="InterPro" id="IPR036709">
    <property type="entry name" value="Autotransporte_beta_dom_sf"/>
</dbReference>
<organism evidence="2 3">
    <name type="scientific">Nitrospirillum viridazoti CBAmc</name>
    <dbReference type="NCBI Taxonomy" id="1441467"/>
    <lineage>
        <taxon>Bacteria</taxon>
        <taxon>Pseudomonadati</taxon>
        <taxon>Pseudomonadota</taxon>
        <taxon>Alphaproteobacteria</taxon>
        <taxon>Rhodospirillales</taxon>
        <taxon>Azospirillaceae</taxon>
        <taxon>Nitrospirillum</taxon>
        <taxon>Nitrospirillum viridazoti</taxon>
    </lineage>
</organism>
<dbReference type="PROSITE" id="PS00435">
    <property type="entry name" value="PEROXIDASE_1"/>
    <property type="match status" value="1"/>
</dbReference>
<proteinExistence type="predicted"/>